<protein>
    <submittedName>
        <fullName evidence="1">Uncharacterized protein</fullName>
    </submittedName>
</protein>
<gene>
    <name evidence="1" type="ORF">WLH_00459</name>
</gene>
<dbReference type="AlphaFoldDB" id="A0A192C740"/>
<dbReference type="Proteomes" id="UP000183316">
    <property type="component" value="Chromosome"/>
</dbReference>
<name>A0A192C740_ECO25</name>
<evidence type="ECO:0000313" key="1">
    <source>
        <dbReference type="EMBL" id="ANK01720.1"/>
    </source>
</evidence>
<dbReference type="EMBL" id="CP015085">
    <property type="protein sequence ID" value="ANK01720.1"/>
    <property type="molecule type" value="Genomic_DNA"/>
</dbReference>
<reference evidence="1 2" key="1">
    <citation type="submission" date="2016-03" db="EMBL/GenBank/DDBJ databases">
        <title>Genome Sequence and Comparative Pathogenic Determinants of Uropathogenic Escherichia coli O25b:H4, a Clinical Isolate from Saudi Arabia.</title>
        <authorList>
            <person name="Alyamani E.A.J."/>
            <person name="Khiyami M.A."/>
            <person name="Booq R.Y."/>
            <person name="Bahwerth F.S."/>
            <person name="Vaisvil B."/>
            <person name="Schmitt D.P."/>
            <person name="Kapatral V."/>
        </authorList>
    </citation>
    <scope>NUCLEOTIDE SEQUENCE [LARGE SCALE GENOMIC DNA]</scope>
    <source>
        <strain evidence="1 2">O25b:H4</strain>
    </source>
</reference>
<sequence>MLMLFMSCAFAVFDYTIKNVTVSKKKMTQESKLITRVIS</sequence>
<dbReference type="PATRIC" id="fig|941280.3.peg.460"/>
<organism evidence="1 2">
    <name type="scientific">Escherichia coli O25b:H4</name>
    <dbReference type="NCBI Taxonomy" id="941280"/>
    <lineage>
        <taxon>Bacteria</taxon>
        <taxon>Pseudomonadati</taxon>
        <taxon>Pseudomonadota</taxon>
        <taxon>Gammaproteobacteria</taxon>
        <taxon>Enterobacterales</taxon>
        <taxon>Enterobacteriaceae</taxon>
        <taxon>Escherichia</taxon>
    </lineage>
</organism>
<accession>A0A192C740</accession>
<proteinExistence type="predicted"/>
<evidence type="ECO:0000313" key="2">
    <source>
        <dbReference type="Proteomes" id="UP000183316"/>
    </source>
</evidence>